<feature type="region of interest" description="Disordered" evidence="13">
    <location>
        <begin position="427"/>
        <end position="448"/>
    </location>
</feature>
<feature type="region of interest" description="Disordered" evidence="13">
    <location>
        <begin position="514"/>
        <end position="544"/>
    </location>
</feature>
<evidence type="ECO:0000256" key="10">
    <source>
        <dbReference type="ARBA" id="ARBA00023242"/>
    </source>
</evidence>
<dbReference type="Gene3D" id="1.10.565.10">
    <property type="entry name" value="Retinoid X Receptor"/>
    <property type="match status" value="1"/>
</dbReference>
<dbReference type="GO" id="GO:0003700">
    <property type="term" value="F:DNA-binding transcription factor activity"/>
    <property type="evidence" value="ECO:0007669"/>
    <property type="project" value="InterPro"/>
</dbReference>
<keyword evidence="10 12" id="KW-0539">Nucleus</keyword>
<comment type="subcellular location">
    <subcellularLocation>
        <location evidence="1 12">Nucleus</location>
    </subcellularLocation>
</comment>
<evidence type="ECO:0000256" key="13">
    <source>
        <dbReference type="SAM" id="MobiDB-lite"/>
    </source>
</evidence>
<dbReference type="PANTHER" id="PTHR47519">
    <property type="entry name" value="NUCLEAR HORMONE RECEPTOR FAMILY MEMBER NHR-31-RELATED"/>
    <property type="match status" value="1"/>
</dbReference>
<organism evidence="16 17">
    <name type="scientific">Mesorhabditis belari</name>
    <dbReference type="NCBI Taxonomy" id="2138241"/>
    <lineage>
        <taxon>Eukaryota</taxon>
        <taxon>Metazoa</taxon>
        <taxon>Ecdysozoa</taxon>
        <taxon>Nematoda</taxon>
        <taxon>Chromadorea</taxon>
        <taxon>Rhabditida</taxon>
        <taxon>Rhabditina</taxon>
        <taxon>Rhabditomorpha</taxon>
        <taxon>Rhabditoidea</taxon>
        <taxon>Rhabditidae</taxon>
        <taxon>Mesorhabditinae</taxon>
        <taxon>Mesorhabditis</taxon>
    </lineage>
</organism>
<evidence type="ECO:0000259" key="15">
    <source>
        <dbReference type="PROSITE" id="PS51843"/>
    </source>
</evidence>
<keyword evidence="7 12" id="KW-0238">DNA-binding</keyword>
<dbReference type="PANTHER" id="PTHR47519:SF3">
    <property type="entry name" value="NUCLEAR HORMONE RECEPTOR FAMILY MEMBER NHR-5"/>
    <property type="match status" value="1"/>
</dbReference>
<proteinExistence type="inferred from homology"/>
<evidence type="ECO:0000256" key="5">
    <source>
        <dbReference type="ARBA" id="ARBA00022833"/>
    </source>
</evidence>
<evidence type="ECO:0000256" key="3">
    <source>
        <dbReference type="ARBA" id="ARBA00022723"/>
    </source>
</evidence>
<dbReference type="GO" id="GO:0008270">
    <property type="term" value="F:zinc ion binding"/>
    <property type="evidence" value="ECO:0007669"/>
    <property type="project" value="UniProtKB-KW"/>
</dbReference>
<keyword evidence="16" id="KW-1185">Reference proteome</keyword>
<dbReference type="InterPro" id="IPR049636">
    <property type="entry name" value="HNF4-like_DBD"/>
</dbReference>
<dbReference type="FunFam" id="3.30.50.10:FF:000030">
    <property type="entry name" value="Nuclear Hormone Receptor family"/>
    <property type="match status" value="1"/>
</dbReference>
<evidence type="ECO:0000313" key="16">
    <source>
        <dbReference type="Proteomes" id="UP000887575"/>
    </source>
</evidence>
<dbReference type="InterPro" id="IPR052496">
    <property type="entry name" value="Orphan_Nuclear_Rcpt"/>
</dbReference>
<evidence type="ECO:0000256" key="6">
    <source>
        <dbReference type="ARBA" id="ARBA00023015"/>
    </source>
</evidence>
<evidence type="ECO:0000256" key="4">
    <source>
        <dbReference type="ARBA" id="ARBA00022771"/>
    </source>
</evidence>
<evidence type="ECO:0000256" key="7">
    <source>
        <dbReference type="ARBA" id="ARBA00023125"/>
    </source>
</evidence>
<dbReference type="InterPro" id="IPR013088">
    <property type="entry name" value="Znf_NHR/GATA"/>
</dbReference>
<dbReference type="SMART" id="SM00430">
    <property type="entry name" value="HOLI"/>
    <property type="match status" value="1"/>
</dbReference>
<dbReference type="Gene3D" id="3.30.50.10">
    <property type="entry name" value="Erythroid Transcription Factor GATA-1, subunit A"/>
    <property type="match status" value="1"/>
</dbReference>
<feature type="domain" description="NR LBD" evidence="15">
    <location>
        <begin position="148"/>
        <end position="416"/>
    </location>
</feature>
<sequence>MSQVRQQFIIDSSEGSSDEGQGGLGSPSGGDGVMCRVCGQPGAQMHYGALACVGCKGFFRRALKKIDQLECLGLGTCHITKDARTNCRSCRLRACLEAGMNPAAVRPDRDFTGKQRKNKKTPIRVEPNPASERIPSTSEEWGKRLSVEMRTMLMTLLNLETKISRGDTNQELSNLYPLKAKTLRELLEDPAILKGKRSEMRYERDRLCRNGELSPIAYRRLIAAIDWVEYLSELLPEKLSLEDRIALVKGSFLPLLVFKVSVRTAMNTQNPNVLCMCNFTYITRDVSKLYNDCYHWNNGLVDRVLDELVEPYRRVALREEEIVCLASIVVLNPLYKDLSEKASDMLIELRNKIQECLFAVIRETRPGQSSVHYGNILLSLPTVSTLANEMCENLVFAQTFSSQPHIPLMSNLFGCFPVEPFEEEQTTEGVRTLSLSSTSSSSSTISPKKSLYVDRAVQTDHPLAVRKRRLPESCKSPVESEPRKMPFSLREAPTDYTLAEMFDDLEQEAGLLPSTSQSSIHEEVRPRASSQPTQPENVEKKRSRSYLALSTVPGISKRQDLPVYPGYPLDNRSCLYRTSSHPNAPLLLQNSAQYPVMAAPPPNNLHPFHQSTHPPPIPPMDLPPAPQSSQSFVQWTTITEPSLHPFKPPLQQYFSHPQYPTS</sequence>
<protein>
    <submittedName>
        <fullName evidence="17">Uncharacterized protein</fullName>
    </submittedName>
</protein>
<dbReference type="InterPro" id="IPR000536">
    <property type="entry name" value="Nucl_hrmn_rcpt_lig-bd"/>
</dbReference>
<evidence type="ECO:0000259" key="14">
    <source>
        <dbReference type="PROSITE" id="PS51030"/>
    </source>
</evidence>
<feature type="compositionally biased region" description="Polar residues" evidence="13">
    <location>
        <begin position="652"/>
        <end position="662"/>
    </location>
</feature>
<dbReference type="InterPro" id="IPR001723">
    <property type="entry name" value="Nuclear_hrmn_rcpt"/>
</dbReference>
<accession>A0AAF3FBZ8</accession>
<dbReference type="PRINTS" id="PR00398">
    <property type="entry name" value="STRDHORMONER"/>
</dbReference>
<evidence type="ECO:0000256" key="9">
    <source>
        <dbReference type="ARBA" id="ARBA00023170"/>
    </source>
</evidence>
<dbReference type="GO" id="GO:0005634">
    <property type="term" value="C:nucleus"/>
    <property type="evidence" value="ECO:0007669"/>
    <property type="project" value="UniProtKB-SubCell"/>
</dbReference>
<evidence type="ECO:0000256" key="2">
    <source>
        <dbReference type="ARBA" id="ARBA00005993"/>
    </source>
</evidence>
<dbReference type="Pfam" id="PF00105">
    <property type="entry name" value="zf-C4"/>
    <property type="match status" value="1"/>
</dbReference>
<dbReference type="PROSITE" id="PS00031">
    <property type="entry name" value="NUCLEAR_REC_DBD_1"/>
    <property type="match status" value="1"/>
</dbReference>
<dbReference type="WBParaSite" id="MBELARI_LOCUS4484">
    <property type="protein sequence ID" value="MBELARI_LOCUS4484"/>
    <property type="gene ID" value="MBELARI_LOCUS4484"/>
</dbReference>
<dbReference type="InterPro" id="IPR035500">
    <property type="entry name" value="NHR-like_dom_sf"/>
</dbReference>
<keyword evidence="4 12" id="KW-0863">Zinc-finger</keyword>
<dbReference type="Proteomes" id="UP000887575">
    <property type="component" value="Unassembled WGS sequence"/>
</dbReference>
<feature type="region of interest" description="Disordered" evidence="13">
    <location>
        <begin position="643"/>
        <end position="662"/>
    </location>
</feature>
<dbReference type="PROSITE" id="PS51843">
    <property type="entry name" value="NR_LBD"/>
    <property type="match status" value="1"/>
</dbReference>
<dbReference type="PRINTS" id="PR00047">
    <property type="entry name" value="STROIDFINGER"/>
</dbReference>
<keyword evidence="6 12" id="KW-0805">Transcription regulation</keyword>
<dbReference type="CDD" id="cd06960">
    <property type="entry name" value="NR_DBD_HNF4A"/>
    <property type="match status" value="1"/>
</dbReference>
<dbReference type="CDD" id="cd06157">
    <property type="entry name" value="NR_LBD"/>
    <property type="match status" value="1"/>
</dbReference>
<name>A0AAF3FBZ8_9BILA</name>
<feature type="region of interest" description="Disordered" evidence="13">
    <location>
        <begin position="466"/>
        <end position="485"/>
    </location>
</feature>
<feature type="domain" description="Nuclear receptor" evidence="14">
    <location>
        <begin position="32"/>
        <end position="107"/>
    </location>
</feature>
<evidence type="ECO:0000256" key="11">
    <source>
        <dbReference type="ARBA" id="ARBA00037512"/>
    </source>
</evidence>
<dbReference type="SMART" id="SM00399">
    <property type="entry name" value="ZnF_C4"/>
    <property type="match status" value="1"/>
</dbReference>
<evidence type="ECO:0000313" key="17">
    <source>
        <dbReference type="WBParaSite" id="MBELARI_LOCUS4484"/>
    </source>
</evidence>
<feature type="region of interest" description="Disordered" evidence="13">
    <location>
        <begin position="106"/>
        <end position="138"/>
    </location>
</feature>
<keyword evidence="3 12" id="KW-0479">Metal-binding</keyword>
<feature type="compositionally biased region" description="Low complexity" evidence="13">
    <location>
        <begin position="432"/>
        <end position="448"/>
    </location>
</feature>
<evidence type="ECO:0000256" key="1">
    <source>
        <dbReference type="ARBA" id="ARBA00004123"/>
    </source>
</evidence>
<dbReference type="PROSITE" id="PS51030">
    <property type="entry name" value="NUCLEAR_REC_DBD_2"/>
    <property type="match status" value="1"/>
</dbReference>
<feature type="compositionally biased region" description="Pro residues" evidence="13">
    <location>
        <begin position="613"/>
        <end position="626"/>
    </location>
</feature>
<dbReference type="InterPro" id="IPR001628">
    <property type="entry name" value="Znf_hrmn_rcpt"/>
</dbReference>
<feature type="region of interest" description="Disordered" evidence="13">
    <location>
        <begin position="604"/>
        <end position="631"/>
    </location>
</feature>
<keyword evidence="9 12" id="KW-0675">Receptor</keyword>
<reference evidence="17" key="1">
    <citation type="submission" date="2024-02" db="UniProtKB">
        <authorList>
            <consortium name="WormBaseParasite"/>
        </authorList>
    </citation>
    <scope>IDENTIFICATION</scope>
</reference>
<dbReference type="SUPFAM" id="SSF57716">
    <property type="entry name" value="Glucocorticoid receptor-like (DNA-binding domain)"/>
    <property type="match status" value="1"/>
</dbReference>
<comment type="similarity">
    <text evidence="2 12">Belongs to the nuclear hormone receptor family.</text>
</comment>
<evidence type="ECO:0000256" key="8">
    <source>
        <dbReference type="ARBA" id="ARBA00023163"/>
    </source>
</evidence>
<dbReference type="GO" id="GO:0000978">
    <property type="term" value="F:RNA polymerase II cis-regulatory region sequence-specific DNA binding"/>
    <property type="evidence" value="ECO:0007669"/>
    <property type="project" value="InterPro"/>
</dbReference>
<comment type="function">
    <text evidence="11">Orphan nuclear receptor.</text>
</comment>
<keyword evidence="8 12" id="KW-0804">Transcription</keyword>
<evidence type="ECO:0000256" key="12">
    <source>
        <dbReference type="RuleBase" id="RU004334"/>
    </source>
</evidence>
<dbReference type="SUPFAM" id="SSF48508">
    <property type="entry name" value="Nuclear receptor ligand-binding domain"/>
    <property type="match status" value="1"/>
</dbReference>
<dbReference type="Pfam" id="PF00104">
    <property type="entry name" value="Hormone_recep"/>
    <property type="match status" value="1"/>
</dbReference>
<keyword evidence="5 12" id="KW-0862">Zinc</keyword>
<dbReference type="AlphaFoldDB" id="A0AAF3FBZ8"/>